<feature type="transmembrane region" description="Helical" evidence="2">
    <location>
        <begin position="122"/>
        <end position="142"/>
    </location>
</feature>
<evidence type="ECO:0000256" key="1">
    <source>
        <dbReference type="SAM" id="MobiDB-lite"/>
    </source>
</evidence>
<evidence type="ECO:0000313" key="4">
    <source>
        <dbReference type="Proteomes" id="UP000275846"/>
    </source>
</evidence>
<feature type="region of interest" description="Disordered" evidence="1">
    <location>
        <begin position="451"/>
        <end position="475"/>
    </location>
</feature>
<feature type="transmembrane region" description="Helical" evidence="2">
    <location>
        <begin position="1040"/>
        <end position="1069"/>
    </location>
</feature>
<keyword evidence="2" id="KW-1133">Transmembrane helix</keyword>
<dbReference type="OrthoDB" id="6244776at2759"/>
<keyword evidence="4" id="KW-1185">Reference proteome</keyword>
<dbReference type="AlphaFoldDB" id="A0A183SH33"/>
<protein>
    <submittedName>
        <fullName evidence="5">Prominin-1-A</fullName>
    </submittedName>
</protein>
<name>A0A183SH33_SCHSO</name>
<feature type="transmembrane region" description="Helical" evidence="2">
    <location>
        <begin position="425"/>
        <end position="442"/>
    </location>
</feature>
<evidence type="ECO:0000313" key="5">
    <source>
        <dbReference type="WBParaSite" id="SSLN_0000363401-mRNA-1"/>
    </source>
</evidence>
<dbReference type="WBParaSite" id="SSLN_0000363401-mRNA-1">
    <property type="protein sequence ID" value="SSLN_0000363401-mRNA-1"/>
    <property type="gene ID" value="SSLN_0000363401"/>
</dbReference>
<feature type="transmembrane region" description="Helical" evidence="2">
    <location>
        <begin position="80"/>
        <end position="101"/>
    </location>
</feature>
<evidence type="ECO:0000256" key="2">
    <source>
        <dbReference type="SAM" id="Phobius"/>
    </source>
</evidence>
<feature type="compositionally biased region" description="Low complexity" evidence="1">
    <location>
        <begin position="460"/>
        <end position="470"/>
    </location>
</feature>
<keyword evidence="2" id="KW-0472">Membrane</keyword>
<dbReference type="Proteomes" id="UP000275846">
    <property type="component" value="Unassembled WGS sequence"/>
</dbReference>
<reference evidence="5" key="1">
    <citation type="submission" date="2016-06" db="UniProtKB">
        <authorList>
            <consortium name="WormBaseParasite"/>
        </authorList>
    </citation>
    <scope>IDENTIFICATION</scope>
</reference>
<feature type="transmembrane region" description="Helical" evidence="2">
    <location>
        <begin position="612"/>
        <end position="634"/>
    </location>
</feature>
<evidence type="ECO:0000313" key="3">
    <source>
        <dbReference type="EMBL" id="VDL89916.1"/>
    </source>
</evidence>
<dbReference type="EMBL" id="UYSU01032564">
    <property type="protein sequence ID" value="VDL89916.1"/>
    <property type="molecule type" value="Genomic_DNA"/>
</dbReference>
<organism evidence="5">
    <name type="scientific">Schistocephalus solidus</name>
    <name type="common">Tapeworm</name>
    <dbReference type="NCBI Taxonomy" id="70667"/>
    <lineage>
        <taxon>Eukaryota</taxon>
        <taxon>Metazoa</taxon>
        <taxon>Spiralia</taxon>
        <taxon>Lophotrochozoa</taxon>
        <taxon>Platyhelminthes</taxon>
        <taxon>Cestoda</taxon>
        <taxon>Eucestoda</taxon>
        <taxon>Diphyllobothriidea</taxon>
        <taxon>Diphyllobothriidae</taxon>
        <taxon>Schistocephalus</taxon>
    </lineage>
</organism>
<accession>A0A183SH33</accession>
<reference evidence="3 4" key="2">
    <citation type="submission" date="2018-11" db="EMBL/GenBank/DDBJ databases">
        <authorList>
            <consortium name="Pathogen Informatics"/>
        </authorList>
    </citation>
    <scope>NUCLEOTIDE SEQUENCE [LARGE SCALE GENOMIC DNA]</scope>
    <source>
        <strain evidence="3 4">NST_G2</strain>
    </source>
</reference>
<gene>
    <name evidence="3" type="ORF">SSLN_LOCUS3531</name>
</gene>
<sequence>MLDSEYVIPRLSRHFASLPPCANATNVSSLPTACRDSPPYSFLGRFLASFVSGEGLIASSSSGATVLNSAFFGALSQSNLIITLLIFWILIPPCIQFFAGISVYRRRRNTKAVISRCLEGTFILLFIIWLCSLGILLTGMVFSSAQMGSGTWTSRNCSQSPDTDTLIGRVNALGMDSFRLANSTVQKSKVTINELALGLKSDLSKTALGEIGEITDQFLKYTDLETALAMLRDLAQMVEDLLRGHTYLRVNGPQLSSALDKLDSILKMSGHILSAELAAVRSDCRNSLLLPQSLEKFDKLVTRLERGLHDRSSSTRTFFEEFRLESSLGLFNMLGLLPFNVSEVLEQLQGAAKMRVELETSLRQKTQNLFASLPLPRNPNDTDWLNPYFTGIETALEEASSKFHQGVEGDLRRAWRSKFIAECSIYFLALFSLALPLCLLIVRSVHCRTAGTPDLPRAPSTSQTTDLTSTRSDRSLTDTLSSVLKKLSADPASPQPTCRGPAEVISSPNVATAVAAITSEEESSGSDSGLSDAKQNSAERVKLLSKSECSMSGSVTQIALPIASEEPDCLKLLPSVHVSPGLWSRTDTLDSVTRKRRRGGNAYCDRRRLWTAVAYVITCLCLCLLTFTASFLAVSTGLLQITICLPLSDDTHRQSLDEELNGITNRNWDFWMNDLREFVLSMLPVQVKAMSSATTQSELGFRNILRIEQPRNLITTILQTCAAQSYDGSLYDVGLIQAMGVTVHHNFSGLLDLTLVQESSNNIKTVFQREAVQLIEQKLQEGLLPANFELLLNTLKEEEARGARAAARGGEVDSSVLDTAERFWRQSTEGAAERLEALNSSLARFRHTGDLLKRLHTLQQKLIEEGNSATAGLAFQPAGPHHQSCFTRLTNLPHLIDFNSRLIASARRDFPAHLGSQELIKAASDLARVSRQPPFTKTLTEFANLAFKLGLSVSSSKAAKKALVARVHLVTGHEYDRLVRKFLTALGASIFDARVNAALGQVLRPCTEVSRIAEAALTTVCPVKGAGMPTFVPILLRLSLLAFLLTLFVLASQTFLLFWGCLSAVSVCFRTEHERDKP</sequence>
<keyword evidence="2" id="KW-0812">Transmembrane</keyword>
<proteinExistence type="predicted"/>